<proteinExistence type="predicted"/>
<evidence type="ECO:0000256" key="1">
    <source>
        <dbReference type="SAM" id="Phobius"/>
    </source>
</evidence>
<sequence length="206" mass="24001">MNQNGVRVRSLITSSRLRFFLLTVLFFFIFTIKLCLKTRLKMPKINGKINQYISEFGKNIFSTDGIILFCKVCETKVGVDRRFIVLQHLKTEKHKLAVKRQEDRINSTSQQSQQLVFTSMHSKKSTFNHDLCETLLSANIPLNKLSNCSFRNFLTKYTGKEVPHESTLRKGYVDEVYKYTINKIRNYVDGKKIWVSIDETTDVTGR</sequence>
<feature type="transmembrane region" description="Helical" evidence="1">
    <location>
        <begin position="17"/>
        <end position="36"/>
    </location>
</feature>
<dbReference type="PANTHER" id="PTHR32344">
    <property type="entry name" value="U1-TYPE DOMAIN-CONTAINING PROTEIN"/>
    <property type="match status" value="1"/>
</dbReference>
<dbReference type="InterPro" id="IPR033375">
    <property type="entry name" value="Cggbp1"/>
</dbReference>
<dbReference type="AlphaFoldDB" id="A0A6G0Z1P5"/>
<keyword evidence="3" id="KW-1185">Reference proteome</keyword>
<dbReference type="GO" id="GO:0005634">
    <property type="term" value="C:nucleus"/>
    <property type="evidence" value="ECO:0007669"/>
    <property type="project" value="InterPro"/>
</dbReference>
<dbReference type="GO" id="GO:0003690">
    <property type="term" value="F:double-stranded DNA binding"/>
    <property type="evidence" value="ECO:0007669"/>
    <property type="project" value="InterPro"/>
</dbReference>
<keyword evidence="1" id="KW-0472">Membrane</keyword>
<comment type="caution">
    <text evidence="2">The sequence shown here is derived from an EMBL/GenBank/DDBJ whole genome shotgun (WGS) entry which is preliminary data.</text>
</comment>
<dbReference type="PANTHER" id="PTHR32344:SF1">
    <property type="entry name" value="U1-TYPE DOMAIN-CONTAINING PROTEIN"/>
    <property type="match status" value="1"/>
</dbReference>
<organism evidence="2 3">
    <name type="scientific">Aphis craccivora</name>
    <name type="common">Cowpea aphid</name>
    <dbReference type="NCBI Taxonomy" id="307492"/>
    <lineage>
        <taxon>Eukaryota</taxon>
        <taxon>Metazoa</taxon>
        <taxon>Ecdysozoa</taxon>
        <taxon>Arthropoda</taxon>
        <taxon>Hexapoda</taxon>
        <taxon>Insecta</taxon>
        <taxon>Pterygota</taxon>
        <taxon>Neoptera</taxon>
        <taxon>Paraneoptera</taxon>
        <taxon>Hemiptera</taxon>
        <taxon>Sternorrhyncha</taxon>
        <taxon>Aphidomorpha</taxon>
        <taxon>Aphidoidea</taxon>
        <taxon>Aphididae</taxon>
        <taxon>Aphidini</taxon>
        <taxon>Aphis</taxon>
        <taxon>Aphis</taxon>
    </lineage>
</organism>
<keyword evidence="1" id="KW-1133">Transmembrane helix</keyword>
<evidence type="ECO:0000313" key="2">
    <source>
        <dbReference type="EMBL" id="KAF0764221.1"/>
    </source>
</evidence>
<name>A0A6G0Z1P5_APHCR</name>
<keyword evidence="1" id="KW-0812">Transmembrane</keyword>
<dbReference type="OrthoDB" id="6604921at2759"/>
<evidence type="ECO:0000313" key="3">
    <source>
        <dbReference type="Proteomes" id="UP000478052"/>
    </source>
</evidence>
<reference evidence="2 3" key="1">
    <citation type="submission" date="2019-08" db="EMBL/GenBank/DDBJ databases">
        <title>Whole genome of Aphis craccivora.</title>
        <authorList>
            <person name="Voronova N.V."/>
            <person name="Shulinski R.S."/>
            <person name="Bandarenka Y.V."/>
            <person name="Zhorov D.G."/>
            <person name="Warner D."/>
        </authorList>
    </citation>
    <scope>NUCLEOTIDE SEQUENCE [LARGE SCALE GENOMIC DNA]</scope>
    <source>
        <strain evidence="2">180601</strain>
        <tissue evidence="2">Whole Body</tissue>
    </source>
</reference>
<feature type="non-terminal residue" evidence="2">
    <location>
        <position position="206"/>
    </location>
</feature>
<gene>
    <name evidence="2" type="ORF">FWK35_00017523</name>
</gene>
<dbReference type="Proteomes" id="UP000478052">
    <property type="component" value="Unassembled WGS sequence"/>
</dbReference>
<protein>
    <submittedName>
        <fullName evidence="2">RT RNaseH 2 domain-containing protein</fullName>
    </submittedName>
</protein>
<dbReference type="EMBL" id="VUJU01001695">
    <property type="protein sequence ID" value="KAF0764221.1"/>
    <property type="molecule type" value="Genomic_DNA"/>
</dbReference>
<dbReference type="GO" id="GO:0006357">
    <property type="term" value="P:regulation of transcription by RNA polymerase II"/>
    <property type="evidence" value="ECO:0007669"/>
    <property type="project" value="InterPro"/>
</dbReference>
<accession>A0A6G0Z1P5</accession>